<organism evidence="9 10">
    <name type="scientific">Halarsenatibacter silvermanii</name>
    <dbReference type="NCBI Taxonomy" id="321763"/>
    <lineage>
        <taxon>Bacteria</taxon>
        <taxon>Bacillati</taxon>
        <taxon>Bacillota</taxon>
        <taxon>Clostridia</taxon>
        <taxon>Halanaerobiales</taxon>
        <taxon>Halarsenatibacteraceae</taxon>
        <taxon>Halarsenatibacter</taxon>
    </lineage>
</organism>
<keyword evidence="2" id="KW-0031">Aminopeptidase</keyword>
<dbReference type="Proteomes" id="UP000199476">
    <property type="component" value="Unassembled WGS sequence"/>
</dbReference>
<evidence type="ECO:0000256" key="4">
    <source>
        <dbReference type="ARBA" id="ARBA00022723"/>
    </source>
</evidence>
<dbReference type="PANTHER" id="PTHR32481:SF0">
    <property type="entry name" value="AMINOPEPTIDASE YPDE-RELATED"/>
    <property type="match status" value="1"/>
</dbReference>
<comment type="cofactor">
    <cofactor evidence="8">
        <name>a divalent metal cation</name>
        <dbReference type="ChEBI" id="CHEBI:60240"/>
    </cofactor>
    <text evidence="8">Binds 2 divalent metal cations per subunit.</text>
</comment>
<gene>
    <name evidence="9" type="ORF">SAMN04488692_11151</name>
</gene>
<dbReference type="GO" id="GO:0046872">
    <property type="term" value="F:metal ion binding"/>
    <property type="evidence" value="ECO:0007669"/>
    <property type="project" value="UniProtKB-UniRule"/>
</dbReference>
<evidence type="ECO:0000256" key="3">
    <source>
        <dbReference type="ARBA" id="ARBA00022670"/>
    </source>
</evidence>
<dbReference type="InterPro" id="IPR023367">
    <property type="entry name" value="Peptidase_M42_dom2"/>
</dbReference>
<dbReference type="EMBL" id="FNGO01000011">
    <property type="protein sequence ID" value="SDL90932.1"/>
    <property type="molecule type" value="Genomic_DNA"/>
</dbReference>
<evidence type="ECO:0000256" key="6">
    <source>
        <dbReference type="PIRNR" id="PIRNR001123"/>
    </source>
</evidence>
<keyword evidence="10" id="KW-1185">Reference proteome</keyword>
<feature type="active site" description="Proton acceptor" evidence="7">
    <location>
        <position position="212"/>
    </location>
</feature>
<dbReference type="InterPro" id="IPR051464">
    <property type="entry name" value="Peptidase_M42_aminopept"/>
</dbReference>
<evidence type="ECO:0000256" key="7">
    <source>
        <dbReference type="PIRSR" id="PIRSR001123-1"/>
    </source>
</evidence>
<dbReference type="GO" id="GO:0004177">
    <property type="term" value="F:aminopeptidase activity"/>
    <property type="evidence" value="ECO:0007669"/>
    <property type="project" value="UniProtKB-UniRule"/>
</dbReference>
<feature type="binding site" evidence="8">
    <location>
        <position position="69"/>
    </location>
    <ligand>
        <name>Zn(2+)</name>
        <dbReference type="ChEBI" id="CHEBI:29105"/>
        <label>1</label>
    </ligand>
</feature>
<dbReference type="SUPFAM" id="SSF101821">
    <property type="entry name" value="Aminopeptidase/glucanase lid domain"/>
    <property type="match status" value="1"/>
</dbReference>
<dbReference type="Gene3D" id="3.40.630.10">
    <property type="entry name" value="Zn peptidases"/>
    <property type="match status" value="1"/>
</dbReference>
<reference evidence="9 10" key="1">
    <citation type="submission" date="2016-10" db="EMBL/GenBank/DDBJ databases">
        <authorList>
            <person name="de Groot N.N."/>
        </authorList>
    </citation>
    <scope>NUCLEOTIDE SEQUENCE [LARGE SCALE GENOMIC DNA]</scope>
    <source>
        <strain evidence="9 10">SLAS-1</strain>
    </source>
</reference>
<dbReference type="STRING" id="321763.SAMN04488692_11151"/>
<keyword evidence="5" id="KW-0378">Hydrolase</keyword>
<dbReference type="AlphaFoldDB" id="A0A1G9NWE1"/>
<dbReference type="RefSeq" id="WP_089760254.1">
    <property type="nucleotide sequence ID" value="NZ_FNGO01000011.1"/>
</dbReference>
<accession>A0A1G9NWE1</accession>
<dbReference type="InterPro" id="IPR008007">
    <property type="entry name" value="Peptidase_M42"/>
</dbReference>
<proteinExistence type="inferred from homology"/>
<dbReference type="PIRSF" id="PIRSF001123">
    <property type="entry name" value="PepA_GA"/>
    <property type="match status" value="1"/>
</dbReference>
<feature type="binding site" evidence="8">
    <location>
        <position position="180"/>
    </location>
    <ligand>
        <name>Zn(2+)</name>
        <dbReference type="ChEBI" id="CHEBI:29105"/>
        <label>1</label>
    </ligand>
</feature>
<feature type="binding site" evidence="8">
    <location>
        <position position="213"/>
    </location>
    <ligand>
        <name>Zn(2+)</name>
        <dbReference type="ChEBI" id="CHEBI:29105"/>
        <label>2</label>
    </ligand>
</feature>
<keyword evidence="3" id="KW-0645">Protease</keyword>
<dbReference type="PANTHER" id="PTHR32481">
    <property type="entry name" value="AMINOPEPTIDASE"/>
    <property type="match status" value="1"/>
</dbReference>
<keyword evidence="4 8" id="KW-0479">Metal-binding</keyword>
<evidence type="ECO:0000256" key="5">
    <source>
        <dbReference type="ARBA" id="ARBA00022801"/>
    </source>
</evidence>
<comment type="similarity">
    <text evidence="1 6">Belongs to the peptidase M42 family.</text>
</comment>
<evidence type="ECO:0000256" key="8">
    <source>
        <dbReference type="PIRSR" id="PIRSR001123-2"/>
    </source>
</evidence>
<dbReference type="OrthoDB" id="9772053at2"/>
<evidence type="ECO:0000256" key="2">
    <source>
        <dbReference type="ARBA" id="ARBA00022438"/>
    </source>
</evidence>
<dbReference type="SUPFAM" id="SSF53187">
    <property type="entry name" value="Zn-dependent exopeptidases"/>
    <property type="match status" value="1"/>
</dbReference>
<feature type="binding site" evidence="8">
    <location>
        <position position="235"/>
    </location>
    <ligand>
        <name>Zn(2+)</name>
        <dbReference type="ChEBI" id="CHEBI:29105"/>
        <label>1</label>
    </ligand>
</feature>
<evidence type="ECO:0000313" key="9">
    <source>
        <dbReference type="EMBL" id="SDL90932.1"/>
    </source>
</evidence>
<dbReference type="Pfam" id="PF05343">
    <property type="entry name" value="Peptidase_M42"/>
    <property type="match status" value="1"/>
</dbReference>
<feature type="binding site" evidence="8">
    <location>
        <position position="319"/>
    </location>
    <ligand>
        <name>Zn(2+)</name>
        <dbReference type="ChEBI" id="CHEBI:29105"/>
        <label>2</label>
    </ligand>
</feature>
<evidence type="ECO:0000256" key="1">
    <source>
        <dbReference type="ARBA" id="ARBA00006272"/>
    </source>
</evidence>
<sequence>MSEKIPDQKFLQKLCEMSGASGHEDDLHELLQEKFAPVTDECQVDNFGNFIARSCGSEDVDMRIMIAAHMDEIGLMVKKIDEEGFIRISAVGGIDPRTLPGQRVKIHGKEVLTGIIGSLPPHLLDRETRKNKAHKLKDLYIDTGMAADELEEVISVGNVITLDRKLEKLNGNYVSGKAFDDRAGVMMMYECAREFQKLSHASDIFFVATTQEELGYKGGITSAYDLNPEIAFAIDVTHGLMPGVDKSKAVDMDGGPVISFGPHVHPDLFKLLQDTARERDISHQIEPSSSPYGTDAAGIQIVRSGVATALLSIPLRYMHTSVETVKLDNIKHGAYLLARSIAEIDEEFVEELTCY</sequence>
<evidence type="ECO:0000313" key="10">
    <source>
        <dbReference type="Proteomes" id="UP000199476"/>
    </source>
</evidence>
<dbReference type="GO" id="GO:0006508">
    <property type="term" value="P:proteolysis"/>
    <property type="evidence" value="ECO:0007669"/>
    <property type="project" value="UniProtKB-KW"/>
</dbReference>
<dbReference type="Gene3D" id="2.40.30.40">
    <property type="entry name" value="Peptidase M42, domain 2"/>
    <property type="match status" value="1"/>
</dbReference>
<name>A0A1G9NWE1_9FIRM</name>
<protein>
    <submittedName>
        <fullName evidence="9">Endoglucanase</fullName>
    </submittedName>
</protein>
<feature type="binding site" evidence="8">
    <location>
        <position position="180"/>
    </location>
    <ligand>
        <name>Zn(2+)</name>
        <dbReference type="ChEBI" id="CHEBI:29105"/>
        <label>2</label>
    </ligand>
</feature>